<dbReference type="EMBL" id="QVTD01000002">
    <property type="protein sequence ID" value="RFU66246.1"/>
    <property type="molecule type" value="Genomic_DNA"/>
</dbReference>
<feature type="domain" description="SHS2" evidence="1">
    <location>
        <begin position="5"/>
        <end position="202"/>
    </location>
</feature>
<proteinExistence type="predicted"/>
<keyword evidence="3" id="KW-1185">Reference proteome</keyword>
<protein>
    <submittedName>
        <fullName evidence="2">Cell division protein</fullName>
    </submittedName>
</protein>
<dbReference type="CDD" id="cd24004">
    <property type="entry name" value="ASKHA_NBD_PilM-like"/>
    <property type="match status" value="1"/>
</dbReference>
<dbReference type="PANTHER" id="PTHR32432:SF3">
    <property type="entry name" value="ETHANOLAMINE UTILIZATION PROTEIN EUTJ"/>
    <property type="match status" value="1"/>
</dbReference>
<dbReference type="InterPro" id="IPR043129">
    <property type="entry name" value="ATPase_NBD"/>
</dbReference>
<dbReference type="Gene3D" id="3.30.1490.300">
    <property type="match status" value="1"/>
</dbReference>
<dbReference type="SMART" id="SM00842">
    <property type="entry name" value="FtsA"/>
    <property type="match status" value="1"/>
</dbReference>
<dbReference type="PANTHER" id="PTHR32432">
    <property type="entry name" value="CELL DIVISION PROTEIN FTSA-RELATED"/>
    <property type="match status" value="1"/>
</dbReference>
<dbReference type="AlphaFoldDB" id="A0A372LJP3"/>
<name>A0A372LJP3_9BACI</name>
<dbReference type="RefSeq" id="WP_117320769.1">
    <property type="nucleotide sequence ID" value="NZ_QVTD01000002.1"/>
</dbReference>
<dbReference type="GO" id="GO:0051301">
    <property type="term" value="P:cell division"/>
    <property type="evidence" value="ECO:0007669"/>
    <property type="project" value="UniProtKB-KW"/>
</dbReference>
<keyword evidence="2" id="KW-0132">Cell division</keyword>
<accession>A0A372LJP3</accession>
<comment type="caution">
    <text evidence="2">The sequence shown here is derived from an EMBL/GenBank/DDBJ whole genome shotgun (WGS) entry which is preliminary data.</text>
</comment>
<dbReference type="SUPFAM" id="SSF53067">
    <property type="entry name" value="Actin-like ATPase domain"/>
    <property type="match status" value="2"/>
</dbReference>
<keyword evidence="2" id="KW-0131">Cell cycle</keyword>
<evidence type="ECO:0000259" key="1">
    <source>
        <dbReference type="SMART" id="SM00842"/>
    </source>
</evidence>
<reference evidence="2 3" key="1">
    <citation type="submission" date="2018-08" db="EMBL/GenBank/DDBJ databases">
        <title>Bacillus chawlae sp. nov., Bacillus glennii sp. nov., and Bacillus saganii sp. nov. Isolated from the Vehicle Assembly Building at Kennedy Space Center where the Viking Spacecraft were Assembled.</title>
        <authorList>
            <person name="Seuylemezian A."/>
            <person name="Vaishampayan P."/>
        </authorList>
    </citation>
    <scope>NUCLEOTIDE SEQUENCE [LARGE SCALE GENOMIC DNA]</scope>
    <source>
        <strain evidence="2 3">V44-8</strain>
    </source>
</reference>
<dbReference type="InterPro" id="IPR003494">
    <property type="entry name" value="SHS2_FtsA"/>
</dbReference>
<dbReference type="OrthoDB" id="9768127at2"/>
<evidence type="ECO:0000313" key="3">
    <source>
        <dbReference type="Proteomes" id="UP000262939"/>
    </source>
</evidence>
<gene>
    <name evidence="2" type="ORF">D0466_01325</name>
</gene>
<sequence>MQEKIFALDIGTRSVVGIILEKEDENYFVKDILAKEHTERAMLDGQIHDVIAVSKVIQEIKTALEKKYGPLEKVCVAAAGRALKTERAEIAYDIKGKPMMQHEDILHLELSAVQQAQAKVSEKNFSNGGYHYYCVGYSVLYYRLDGQEIGSLIDQSGDEATIEIIATFLPKVVVESLVAALKRAGLEMQALTLEPIAAINVLIPPSMRRLNVALVDIGAGTSDIALTDSGTVIAYGMVPVAGDEITEAISDQFLLDFPLAEQAKRQLGEQEEITVTDILGFETLMPREEIVSKISPAVGRLADAICSEILLLNSDKSPRAVMLVGGGSLTPELPVLVAERLNLPENRVAIRGLDAIQNLSMEDSLAKGPELVTPIGIAIAAHKSPIQYMNVTVNGQAVRLFDMKQMTVGDCLLTAGIKITSLHGKPGMAMMVKLNSQDLTIPGMHGKKPLMLLNGLEASLGDEVQNGDEITATKGEDGSSSIVRIRDLIDSIPEKTITINGEQHTITAQIIKNGSVTNGDAFVEDRDEITCTLPQTIDEVFTYLSLEHFLSYLQPFEIEINKKNRQINHFSGSIEKNGRQVRPGNSCEDGDIINVIPPSLPNVADLANALKVRTNYSIAVQFNGKRIILSKSLAEFYRDDKLLGEKDTIRNRDVLACIQYKMEPFIFQDVFRFAEVEMPSSSNGRFVLVNNNKETSFDKPISSGDELKIIWTTMPQKL</sequence>
<dbReference type="Pfam" id="PF14450">
    <property type="entry name" value="FtsA"/>
    <property type="match status" value="1"/>
</dbReference>
<organism evidence="2 3">
    <name type="scientific">Peribacillus glennii</name>
    <dbReference type="NCBI Taxonomy" id="2303991"/>
    <lineage>
        <taxon>Bacteria</taxon>
        <taxon>Bacillati</taxon>
        <taxon>Bacillota</taxon>
        <taxon>Bacilli</taxon>
        <taxon>Bacillales</taxon>
        <taxon>Bacillaceae</taxon>
        <taxon>Peribacillus</taxon>
    </lineage>
</organism>
<dbReference type="Gene3D" id="3.30.420.40">
    <property type="match status" value="2"/>
</dbReference>
<dbReference type="InterPro" id="IPR050696">
    <property type="entry name" value="FtsA/MreB"/>
</dbReference>
<evidence type="ECO:0000313" key="2">
    <source>
        <dbReference type="EMBL" id="RFU66246.1"/>
    </source>
</evidence>
<dbReference type="Proteomes" id="UP000262939">
    <property type="component" value="Unassembled WGS sequence"/>
</dbReference>